<protein>
    <submittedName>
        <fullName evidence="1">BrnT family toxin</fullName>
    </submittedName>
</protein>
<sequence length="95" mass="10712">MDFEWDDRKAAHNLAKHGVSFLEAAAVFYDPLAVTFADPDHSMTEDRWVILGTSDLGRLLFVAHTDRGDRIRIISARVARPKERRLYAAGNSDPT</sequence>
<dbReference type="Pfam" id="PF04365">
    <property type="entry name" value="BrnT_toxin"/>
    <property type="match status" value="1"/>
</dbReference>
<evidence type="ECO:0000313" key="2">
    <source>
        <dbReference type="Proteomes" id="UP000280307"/>
    </source>
</evidence>
<dbReference type="EMBL" id="RSAS01000855">
    <property type="protein sequence ID" value="RRR66438.1"/>
    <property type="molecule type" value="Genomic_DNA"/>
</dbReference>
<evidence type="ECO:0000313" key="1">
    <source>
        <dbReference type="EMBL" id="RRR66438.1"/>
    </source>
</evidence>
<dbReference type="AlphaFoldDB" id="A0A426TRV4"/>
<gene>
    <name evidence="1" type="ORF">EI684_20775</name>
</gene>
<dbReference type="InterPro" id="IPR038573">
    <property type="entry name" value="BrnT_sf"/>
</dbReference>
<organism evidence="1 2">
    <name type="scientific">Candidatus Viridilinea halotolerans</name>
    <dbReference type="NCBI Taxonomy" id="2491704"/>
    <lineage>
        <taxon>Bacteria</taxon>
        <taxon>Bacillati</taxon>
        <taxon>Chloroflexota</taxon>
        <taxon>Chloroflexia</taxon>
        <taxon>Chloroflexales</taxon>
        <taxon>Chloroflexineae</taxon>
        <taxon>Oscillochloridaceae</taxon>
        <taxon>Candidatus Viridilinea</taxon>
    </lineage>
</organism>
<dbReference type="InterPro" id="IPR007460">
    <property type="entry name" value="BrnT_toxin"/>
</dbReference>
<dbReference type="Proteomes" id="UP000280307">
    <property type="component" value="Unassembled WGS sequence"/>
</dbReference>
<accession>A0A426TRV4</accession>
<comment type="caution">
    <text evidence="1">The sequence shown here is derived from an EMBL/GenBank/DDBJ whole genome shotgun (WGS) entry which is preliminary data.</text>
</comment>
<proteinExistence type="predicted"/>
<reference evidence="1 2" key="1">
    <citation type="submission" date="2018-12" db="EMBL/GenBank/DDBJ databases">
        <title>Genome Sequence of Candidatus Viridilinea halotolerans isolated from saline sulfide-rich spring.</title>
        <authorList>
            <person name="Grouzdev D.S."/>
            <person name="Burganskaya E.I."/>
            <person name="Krutkina M.S."/>
            <person name="Sukhacheva M.V."/>
            <person name="Gorlenko V.M."/>
        </authorList>
    </citation>
    <scope>NUCLEOTIDE SEQUENCE [LARGE SCALE GENOMIC DNA]</scope>
    <source>
        <strain evidence="1">Chok-6</strain>
    </source>
</reference>
<dbReference type="Gene3D" id="3.10.450.530">
    <property type="entry name" value="Ribonuclease toxin, BrnT, of type II toxin-antitoxin system"/>
    <property type="match status" value="1"/>
</dbReference>
<name>A0A426TRV4_9CHLR</name>